<accession>A0A3N4LUX4</accession>
<reference evidence="1 2" key="1">
    <citation type="journal article" date="2018" name="Nat. Ecol. Evol.">
        <title>Pezizomycetes genomes reveal the molecular basis of ectomycorrhizal truffle lifestyle.</title>
        <authorList>
            <person name="Murat C."/>
            <person name="Payen T."/>
            <person name="Noel B."/>
            <person name="Kuo A."/>
            <person name="Morin E."/>
            <person name="Chen J."/>
            <person name="Kohler A."/>
            <person name="Krizsan K."/>
            <person name="Balestrini R."/>
            <person name="Da Silva C."/>
            <person name="Montanini B."/>
            <person name="Hainaut M."/>
            <person name="Levati E."/>
            <person name="Barry K.W."/>
            <person name="Belfiori B."/>
            <person name="Cichocki N."/>
            <person name="Clum A."/>
            <person name="Dockter R.B."/>
            <person name="Fauchery L."/>
            <person name="Guy J."/>
            <person name="Iotti M."/>
            <person name="Le Tacon F."/>
            <person name="Lindquist E.A."/>
            <person name="Lipzen A."/>
            <person name="Malagnac F."/>
            <person name="Mello A."/>
            <person name="Molinier V."/>
            <person name="Miyauchi S."/>
            <person name="Poulain J."/>
            <person name="Riccioni C."/>
            <person name="Rubini A."/>
            <person name="Sitrit Y."/>
            <person name="Splivallo R."/>
            <person name="Traeger S."/>
            <person name="Wang M."/>
            <person name="Zifcakova L."/>
            <person name="Wipf D."/>
            <person name="Zambonelli A."/>
            <person name="Paolocci F."/>
            <person name="Nowrousian M."/>
            <person name="Ottonello S."/>
            <person name="Baldrian P."/>
            <person name="Spatafora J.W."/>
            <person name="Henrissat B."/>
            <person name="Nagy L.G."/>
            <person name="Aury J.M."/>
            <person name="Wincker P."/>
            <person name="Grigoriev I.V."/>
            <person name="Bonfante P."/>
            <person name="Martin F.M."/>
        </authorList>
    </citation>
    <scope>NUCLEOTIDE SEQUENCE [LARGE SCALE GENOMIC DNA]</scope>
    <source>
        <strain evidence="1 2">ATCC MYA-4762</strain>
    </source>
</reference>
<evidence type="ECO:0000313" key="2">
    <source>
        <dbReference type="Proteomes" id="UP000267821"/>
    </source>
</evidence>
<dbReference type="OrthoDB" id="10394392at2759"/>
<sequence>MSNPPDLDREITWEQLWLRPRPRRTALAMNSQLTIYIQLYNSGAVAAAPEMPTEPLRQMPINERNQIQQRYLIHEINRIQREINPASRPTIAYELVLALAVFLHDTFLANTEFQLKNITKPGSLLACSTWLFLAALVVKSELRFSATCYVQRTLEFIKELAAERKTIPMETVKVMLGWRWYWVNWRRSHWLSDSIVRVAKYSTKKVDVIARVAIPLFHHYHEYCPGG</sequence>
<dbReference type="InParanoid" id="A0A3N4LUX4"/>
<protein>
    <submittedName>
        <fullName evidence="1">Uncharacterized protein</fullName>
    </submittedName>
</protein>
<keyword evidence="2" id="KW-1185">Reference proteome</keyword>
<gene>
    <name evidence="1" type="ORF">L211DRAFT_866464</name>
</gene>
<evidence type="ECO:0000313" key="1">
    <source>
        <dbReference type="EMBL" id="RPB26600.1"/>
    </source>
</evidence>
<organism evidence="1 2">
    <name type="scientific">Terfezia boudieri ATCC MYA-4762</name>
    <dbReference type="NCBI Taxonomy" id="1051890"/>
    <lineage>
        <taxon>Eukaryota</taxon>
        <taxon>Fungi</taxon>
        <taxon>Dikarya</taxon>
        <taxon>Ascomycota</taxon>
        <taxon>Pezizomycotina</taxon>
        <taxon>Pezizomycetes</taxon>
        <taxon>Pezizales</taxon>
        <taxon>Pezizaceae</taxon>
        <taxon>Terfezia</taxon>
    </lineage>
</organism>
<dbReference type="Proteomes" id="UP000267821">
    <property type="component" value="Unassembled WGS sequence"/>
</dbReference>
<name>A0A3N4LUX4_9PEZI</name>
<proteinExistence type="predicted"/>
<dbReference type="EMBL" id="ML121534">
    <property type="protein sequence ID" value="RPB26600.1"/>
    <property type="molecule type" value="Genomic_DNA"/>
</dbReference>
<dbReference type="AlphaFoldDB" id="A0A3N4LUX4"/>